<feature type="compositionally biased region" description="Basic and acidic residues" evidence="1">
    <location>
        <begin position="376"/>
        <end position="385"/>
    </location>
</feature>
<feature type="region of interest" description="Disordered" evidence="1">
    <location>
        <begin position="1"/>
        <end position="44"/>
    </location>
</feature>
<evidence type="ECO:0000313" key="3">
    <source>
        <dbReference type="Proteomes" id="UP000054217"/>
    </source>
</evidence>
<reference evidence="3" key="2">
    <citation type="submission" date="2015-01" db="EMBL/GenBank/DDBJ databases">
        <title>Evolutionary Origins and Diversification of the Mycorrhizal Mutualists.</title>
        <authorList>
            <consortium name="DOE Joint Genome Institute"/>
            <consortium name="Mycorrhizal Genomics Consortium"/>
            <person name="Kohler A."/>
            <person name="Kuo A."/>
            <person name="Nagy L.G."/>
            <person name="Floudas D."/>
            <person name="Copeland A."/>
            <person name="Barry K.W."/>
            <person name="Cichocki N."/>
            <person name="Veneault-Fourrey C."/>
            <person name="LaButti K."/>
            <person name="Lindquist E.A."/>
            <person name="Lipzen A."/>
            <person name="Lundell T."/>
            <person name="Morin E."/>
            <person name="Murat C."/>
            <person name="Riley R."/>
            <person name="Ohm R."/>
            <person name="Sun H."/>
            <person name="Tunlid A."/>
            <person name="Henrissat B."/>
            <person name="Grigoriev I.V."/>
            <person name="Hibbett D.S."/>
            <person name="Martin F."/>
        </authorList>
    </citation>
    <scope>NUCLEOTIDE SEQUENCE [LARGE SCALE GENOMIC DNA]</scope>
    <source>
        <strain evidence="3">Marx 270</strain>
    </source>
</reference>
<dbReference type="EMBL" id="KN832017">
    <property type="protein sequence ID" value="KIN98313.1"/>
    <property type="molecule type" value="Genomic_DNA"/>
</dbReference>
<dbReference type="InParanoid" id="A0A0C3NST1"/>
<feature type="compositionally biased region" description="Basic and acidic residues" evidence="1">
    <location>
        <begin position="300"/>
        <end position="311"/>
    </location>
</feature>
<dbReference type="HOGENOM" id="CLU_631795_0_0_1"/>
<dbReference type="STRING" id="870435.A0A0C3NST1"/>
<reference evidence="2 3" key="1">
    <citation type="submission" date="2014-04" db="EMBL/GenBank/DDBJ databases">
        <authorList>
            <consortium name="DOE Joint Genome Institute"/>
            <person name="Kuo A."/>
            <person name="Kohler A."/>
            <person name="Costa M.D."/>
            <person name="Nagy L.G."/>
            <person name="Floudas D."/>
            <person name="Copeland A."/>
            <person name="Barry K.W."/>
            <person name="Cichocki N."/>
            <person name="Veneault-Fourrey C."/>
            <person name="LaButti K."/>
            <person name="Lindquist E.A."/>
            <person name="Lipzen A."/>
            <person name="Lundell T."/>
            <person name="Morin E."/>
            <person name="Murat C."/>
            <person name="Sun H."/>
            <person name="Tunlid A."/>
            <person name="Henrissat B."/>
            <person name="Grigoriev I.V."/>
            <person name="Hibbett D.S."/>
            <person name="Martin F."/>
            <person name="Nordberg H.P."/>
            <person name="Cantor M.N."/>
            <person name="Hua S.X."/>
        </authorList>
    </citation>
    <scope>NUCLEOTIDE SEQUENCE [LARGE SCALE GENOMIC DNA]</scope>
    <source>
        <strain evidence="2 3">Marx 270</strain>
    </source>
</reference>
<feature type="region of interest" description="Disordered" evidence="1">
    <location>
        <begin position="139"/>
        <end position="248"/>
    </location>
</feature>
<feature type="compositionally biased region" description="Polar residues" evidence="1">
    <location>
        <begin position="9"/>
        <end position="22"/>
    </location>
</feature>
<name>A0A0C3NST1_PISTI</name>
<dbReference type="AlphaFoldDB" id="A0A0C3NST1"/>
<gene>
    <name evidence="2" type="ORF">M404DRAFT_855593</name>
</gene>
<accession>A0A0C3NST1</accession>
<feature type="compositionally biased region" description="Basic and acidic residues" evidence="1">
    <location>
        <begin position="332"/>
        <end position="345"/>
    </location>
</feature>
<evidence type="ECO:0000256" key="1">
    <source>
        <dbReference type="SAM" id="MobiDB-lite"/>
    </source>
</evidence>
<protein>
    <submittedName>
        <fullName evidence="2">Uncharacterized protein</fullName>
    </submittedName>
</protein>
<dbReference type="Proteomes" id="UP000054217">
    <property type="component" value="Unassembled WGS sequence"/>
</dbReference>
<evidence type="ECO:0000313" key="2">
    <source>
        <dbReference type="EMBL" id="KIN98313.1"/>
    </source>
</evidence>
<proteinExistence type="predicted"/>
<keyword evidence="3" id="KW-1185">Reference proteome</keyword>
<organism evidence="2 3">
    <name type="scientific">Pisolithus tinctorius Marx 270</name>
    <dbReference type="NCBI Taxonomy" id="870435"/>
    <lineage>
        <taxon>Eukaryota</taxon>
        <taxon>Fungi</taxon>
        <taxon>Dikarya</taxon>
        <taxon>Basidiomycota</taxon>
        <taxon>Agaricomycotina</taxon>
        <taxon>Agaricomycetes</taxon>
        <taxon>Agaricomycetidae</taxon>
        <taxon>Boletales</taxon>
        <taxon>Sclerodermatineae</taxon>
        <taxon>Pisolithaceae</taxon>
        <taxon>Pisolithus</taxon>
    </lineage>
</organism>
<feature type="compositionally biased region" description="Polar residues" evidence="1">
    <location>
        <begin position="227"/>
        <end position="236"/>
    </location>
</feature>
<sequence>MNAKPYARPQTSANRANTNSISKLELNSPIPLTRPCGEDGHDNVHDLTNQNVNGLSSSVSSAAKTSKRKWALEAGASEPSFRSASVRQVTPGTFGGKHAVKPPNSFPVLSAHAPSPQKPNTPILFRKVVDGMLAAHYPPTKASVESGEKTLPDSNAPRLPSEAQESRPLSVTALTNPGGRNLKPLLPQASAIALKENDLDSQPSRRKSDLKRSSRTRQATSDVDGVFSNTSRSSQAGRRPPTRGEESGFMGMSATALRALTSSNTARNQQTVAIFATEVIRKDGLRPESPAVKIRTILQNEKEEQDRQRKERAQRRARRSEEGNDMGGMNEHTTHTLDSHGHDENVDLMPTRRFRAPGDEEDFETPERLSPIKRPRFGEGDKGEQVRPTKQVKWCRRLATTVYIEDVHPMPRFQQHDPHAKGCLAPSSKVCIFF</sequence>
<feature type="region of interest" description="Disordered" evidence="1">
    <location>
        <begin position="291"/>
        <end position="385"/>
    </location>
</feature>
<dbReference type="OrthoDB" id="2148418at2759"/>